<comment type="caution">
    <text evidence="20">The sequence shown here is derived from an EMBL/GenBank/DDBJ whole genome shotgun (WGS) entry which is preliminary data.</text>
</comment>
<dbReference type="Pfam" id="PF02378">
    <property type="entry name" value="PTS_EIIC"/>
    <property type="match status" value="1"/>
</dbReference>
<evidence type="ECO:0000256" key="15">
    <source>
        <dbReference type="ARBA" id="ARBA00048444"/>
    </source>
</evidence>
<comment type="subcellular location">
    <subcellularLocation>
        <location evidence="1">Cell membrane</location>
        <topology evidence="1">Multi-pass membrane protein</topology>
    </subcellularLocation>
</comment>
<dbReference type="InterPro" id="IPR004501">
    <property type="entry name" value="PTS_EIIC_3"/>
</dbReference>
<evidence type="ECO:0000256" key="17">
    <source>
        <dbReference type="SAM" id="Phobius"/>
    </source>
</evidence>
<feature type="transmembrane region" description="Helical" evidence="17">
    <location>
        <begin position="176"/>
        <end position="192"/>
    </location>
</feature>
<dbReference type="GO" id="GO:0016301">
    <property type="term" value="F:kinase activity"/>
    <property type="evidence" value="ECO:0007669"/>
    <property type="project" value="UniProtKB-KW"/>
</dbReference>
<dbReference type="GO" id="GO:0005886">
    <property type="term" value="C:plasma membrane"/>
    <property type="evidence" value="ECO:0007669"/>
    <property type="project" value="UniProtKB-SubCell"/>
</dbReference>
<evidence type="ECO:0000259" key="18">
    <source>
        <dbReference type="PROSITE" id="PS51100"/>
    </source>
</evidence>
<reference evidence="20" key="2">
    <citation type="submission" date="2021-04" db="EMBL/GenBank/DDBJ databases">
        <authorList>
            <person name="Gilroy R."/>
        </authorList>
    </citation>
    <scope>NUCLEOTIDE SEQUENCE</scope>
    <source>
        <strain evidence="20">CHK169-4300</strain>
    </source>
</reference>
<keyword evidence="9" id="KW-0598">Phosphotransferase system</keyword>
<feature type="modified residue" description="Phosphocysteine; by EIIA" evidence="16">
    <location>
        <position position="478"/>
    </location>
</feature>
<evidence type="ECO:0000256" key="12">
    <source>
        <dbReference type="ARBA" id="ARBA00022989"/>
    </source>
</evidence>
<dbReference type="NCBIfam" id="TIGR00853">
    <property type="entry name" value="pts-lac"/>
    <property type="match status" value="1"/>
</dbReference>
<feature type="transmembrane region" description="Helical" evidence="17">
    <location>
        <begin position="69"/>
        <end position="90"/>
    </location>
</feature>
<organism evidence="20 21">
    <name type="scientific">Candidatus Atopostipes pullistercoris</name>
    <dbReference type="NCBI Taxonomy" id="2838467"/>
    <lineage>
        <taxon>Bacteria</taxon>
        <taxon>Bacillati</taxon>
        <taxon>Bacillota</taxon>
        <taxon>Bacilli</taxon>
        <taxon>Lactobacillales</taxon>
        <taxon>Carnobacteriaceae</taxon>
        <taxon>Atopostipes</taxon>
    </lineage>
</organism>
<proteinExistence type="predicted"/>
<comment type="catalytic activity">
    <reaction evidence="15">
        <text>lactose(out) + N(pros)-phospho-L-histidyl-[protein] = lactose 6-phosphate(in) + L-histidyl-[protein]</text>
        <dbReference type="Rhea" id="RHEA:42400"/>
        <dbReference type="Rhea" id="RHEA-COMP:9745"/>
        <dbReference type="Rhea" id="RHEA-COMP:9746"/>
        <dbReference type="ChEBI" id="CHEBI:17716"/>
        <dbReference type="ChEBI" id="CHEBI:29979"/>
        <dbReference type="ChEBI" id="CHEBI:64837"/>
        <dbReference type="ChEBI" id="CHEBI:79080"/>
        <dbReference type="EC" id="2.7.1.207"/>
    </reaction>
</comment>
<dbReference type="SUPFAM" id="SSF52794">
    <property type="entry name" value="PTS system IIB component-like"/>
    <property type="match status" value="1"/>
</dbReference>
<evidence type="ECO:0000256" key="9">
    <source>
        <dbReference type="ARBA" id="ARBA00022683"/>
    </source>
</evidence>
<evidence type="ECO:0000256" key="16">
    <source>
        <dbReference type="PROSITE-ProRule" id="PRU00423"/>
    </source>
</evidence>
<dbReference type="GO" id="GO:1901264">
    <property type="term" value="P:carbohydrate derivative transport"/>
    <property type="evidence" value="ECO:0007669"/>
    <property type="project" value="TreeGrafter"/>
</dbReference>
<dbReference type="AlphaFoldDB" id="A0A9D2JYH8"/>
<dbReference type="Gene3D" id="3.40.50.2300">
    <property type="match status" value="1"/>
</dbReference>
<evidence type="ECO:0000256" key="3">
    <source>
        <dbReference type="ARBA" id="ARBA00020834"/>
    </source>
</evidence>
<keyword evidence="5" id="KW-1003">Cell membrane</keyword>
<dbReference type="EC" id="2.7.1.207" evidence="2"/>
<keyword evidence="8" id="KW-0808">Transferase</keyword>
<evidence type="ECO:0000256" key="11">
    <source>
        <dbReference type="ARBA" id="ARBA00022777"/>
    </source>
</evidence>
<accession>A0A9D2JYH8</accession>
<keyword evidence="10 17" id="KW-0812">Transmembrane</keyword>
<dbReference type="Proteomes" id="UP000824106">
    <property type="component" value="Unassembled WGS sequence"/>
</dbReference>
<name>A0A9D2JYH8_9LACT</name>
<evidence type="ECO:0000313" key="21">
    <source>
        <dbReference type="Proteomes" id="UP000824106"/>
    </source>
</evidence>
<dbReference type="GO" id="GO:0008982">
    <property type="term" value="F:protein-N(PI)-phosphohistidine-sugar phosphotransferase activity"/>
    <property type="evidence" value="ECO:0007669"/>
    <property type="project" value="InterPro"/>
</dbReference>
<evidence type="ECO:0000256" key="14">
    <source>
        <dbReference type="ARBA" id="ARBA00029639"/>
    </source>
</evidence>
<dbReference type="PANTHER" id="PTHR33989:SF8">
    <property type="entry name" value="PERMEASE IIC COMPONENT"/>
    <property type="match status" value="1"/>
</dbReference>
<dbReference type="PROSITE" id="PS51105">
    <property type="entry name" value="PTS_EIIC_TYPE_3"/>
    <property type="match status" value="1"/>
</dbReference>
<dbReference type="CDD" id="cd05565">
    <property type="entry name" value="PTS_IIB_lactose"/>
    <property type="match status" value="1"/>
</dbReference>
<dbReference type="InterPro" id="IPR051088">
    <property type="entry name" value="PTS_Sugar-EIIC/EIIB"/>
</dbReference>
<protein>
    <recommendedName>
        <fullName evidence="3">PTS system lactose-specific EIICB component</fullName>
        <ecNumber evidence="2">2.7.1.207</ecNumber>
    </recommendedName>
    <alternativeName>
        <fullName evidence="14">EIICB-Lac</fullName>
    </alternativeName>
</protein>
<dbReference type="EMBL" id="DXAZ01000093">
    <property type="protein sequence ID" value="HIZ71317.1"/>
    <property type="molecule type" value="Genomic_DNA"/>
</dbReference>
<keyword evidence="11" id="KW-0418">Kinase</keyword>
<evidence type="ECO:0000259" key="19">
    <source>
        <dbReference type="PROSITE" id="PS51105"/>
    </source>
</evidence>
<keyword evidence="12 17" id="KW-1133">Transmembrane helix</keyword>
<feature type="transmembrane region" description="Helical" evidence="17">
    <location>
        <begin position="282"/>
        <end position="303"/>
    </location>
</feature>
<dbReference type="InterPro" id="IPR041713">
    <property type="entry name" value="PTS_IIB"/>
</dbReference>
<feature type="transmembrane region" description="Helical" evidence="17">
    <location>
        <begin position="223"/>
        <end position="242"/>
    </location>
</feature>
<dbReference type="GO" id="GO:0009401">
    <property type="term" value="P:phosphoenolpyruvate-dependent sugar phosphotransferase system"/>
    <property type="evidence" value="ECO:0007669"/>
    <property type="project" value="UniProtKB-KW"/>
</dbReference>
<dbReference type="PANTHER" id="PTHR33989">
    <property type="match status" value="1"/>
</dbReference>
<sequence>MNKIIEQIEKRQPLFQKISRNIYLMAVKDGFLNAMPVILFSSIFILIAALPEVFGVVLPVVLSDWLWKIYDYSMGIIGLLVAATTARNLAGSMNRSMPKGKVINETSVILAAIVSFLLLSTTKADGAFDASLMGTEGLLSSYVSAFITVNMYKFCIIRDITIKMPKEVPGSISQNFRDVFPFSFSVLAAAVIDLLSRNFIGVPFAQVIAAVLSPLFEGAESYFGLAIIWLLIPMFWFVGVHGPSVVKPGLSSALYGNTEANLQLMRNGEHPHYALTENFGNFVGELGGTGATFIVPFIFIFLMKSKQLKAVGRTSVVPVMFAVNEPLLFAAPIVLNPYFFIPFIISPVVNVLIGKFFINVLGMNGFMYVLPWATPGPIGTVLATGFQPISIVFSILLLAVDFSIYYPFVKAYDRVLLAEEAENAEKAREEELTGASVVPEGEVALAAATSEGSATVTTQEYPANKKKIDKEISVLVLCAGAGTSAMLANALEEGAEETGVSITASAGAYGSHYEIMSDFDAIVLAPQVASYYEDIKSDTDRLGIKLIRTKGAQYIELTQNPKEAIEFILKEMD</sequence>
<evidence type="ECO:0000256" key="4">
    <source>
        <dbReference type="ARBA" id="ARBA00022448"/>
    </source>
</evidence>
<evidence type="ECO:0000256" key="13">
    <source>
        <dbReference type="ARBA" id="ARBA00023136"/>
    </source>
</evidence>
<evidence type="ECO:0000256" key="6">
    <source>
        <dbReference type="ARBA" id="ARBA00022553"/>
    </source>
</evidence>
<dbReference type="Pfam" id="PF02302">
    <property type="entry name" value="PTS_IIB"/>
    <property type="match status" value="1"/>
</dbReference>
<dbReference type="InterPro" id="IPR013012">
    <property type="entry name" value="PTS_EIIB_3"/>
</dbReference>
<evidence type="ECO:0000256" key="1">
    <source>
        <dbReference type="ARBA" id="ARBA00004651"/>
    </source>
</evidence>
<evidence type="ECO:0000313" key="20">
    <source>
        <dbReference type="EMBL" id="HIZ71317.1"/>
    </source>
</evidence>
<feature type="transmembrane region" description="Helical" evidence="17">
    <location>
        <begin position="21"/>
        <end position="49"/>
    </location>
</feature>
<evidence type="ECO:0000256" key="10">
    <source>
        <dbReference type="ARBA" id="ARBA00022692"/>
    </source>
</evidence>
<evidence type="ECO:0000256" key="8">
    <source>
        <dbReference type="ARBA" id="ARBA00022679"/>
    </source>
</evidence>
<evidence type="ECO:0000256" key="7">
    <source>
        <dbReference type="ARBA" id="ARBA00022597"/>
    </source>
</evidence>
<feature type="transmembrane region" description="Helical" evidence="17">
    <location>
        <begin position="389"/>
        <end position="408"/>
    </location>
</feature>
<keyword evidence="6" id="KW-0597">Phosphoprotein</keyword>
<reference evidence="20" key="1">
    <citation type="journal article" date="2021" name="PeerJ">
        <title>Extensive microbial diversity within the chicken gut microbiome revealed by metagenomics and culture.</title>
        <authorList>
            <person name="Gilroy R."/>
            <person name="Ravi A."/>
            <person name="Getino M."/>
            <person name="Pursley I."/>
            <person name="Horton D.L."/>
            <person name="Alikhan N.F."/>
            <person name="Baker D."/>
            <person name="Gharbi K."/>
            <person name="Hall N."/>
            <person name="Watson M."/>
            <person name="Adriaenssens E.M."/>
            <person name="Foster-Nyarko E."/>
            <person name="Jarju S."/>
            <person name="Secka A."/>
            <person name="Antonio M."/>
            <person name="Oren A."/>
            <person name="Chaudhuri R.R."/>
            <person name="La Ragione R."/>
            <person name="Hildebrand F."/>
            <person name="Pallen M.J."/>
        </authorList>
    </citation>
    <scope>NUCLEOTIDE SEQUENCE</scope>
    <source>
        <strain evidence="20">CHK169-4300</strain>
    </source>
</reference>
<dbReference type="InterPro" id="IPR003501">
    <property type="entry name" value="PTS_EIIB_2/3"/>
</dbReference>
<feature type="transmembrane region" description="Helical" evidence="17">
    <location>
        <begin position="139"/>
        <end position="156"/>
    </location>
</feature>
<keyword evidence="7" id="KW-0762">Sugar transport</keyword>
<feature type="domain" description="PTS EIIB type-3" evidence="18">
    <location>
        <begin position="471"/>
        <end position="573"/>
    </location>
</feature>
<gene>
    <name evidence="20" type="ORF">H9808_06085</name>
</gene>
<feature type="domain" description="PTS EIIC type-3" evidence="19">
    <location>
        <begin position="8"/>
        <end position="408"/>
    </location>
</feature>
<dbReference type="InterPro" id="IPR003352">
    <property type="entry name" value="PTS_EIIC"/>
</dbReference>
<evidence type="ECO:0000256" key="2">
    <source>
        <dbReference type="ARBA" id="ARBA00012802"/>
    </source>
</evidence>
<feature type="transmembrane region" description="Helical" evidence="17">
    <location>
        <begin position="102"/>
        <end position="119"/>
    </location>
</feature>
<keyword evidence="13 17" id="KW-0472">Membrane</keyword>
<dbReference type="InterPro" id="IPR036095">
    <property type="entry name" value="PTS_EIIB-like_sf"/>
</dbReference>
<dbReference type="PROSITE" id="PS51100">
    <property type="entry name" value="PTS_EIIB_TYPE_3"/>
    <property type="match status" value="1"/>
</dbReference>
<keyword evidence="4" id="KW-0813">Transport</keyword>
<evidence type="ECO:0000256" key="5">
    <source>
        <dbReference type="ARBA" id="ARBA00022475"/>
    </source>
</evidence>